<proteinExistence type="predicted"/>
<accession>A0AAW9SNA1</accession>
<dbReference type="InterPro" id="IPR053807">
    <property type="entry name" value="LppM"/>
</dbReference>
<dbReference type="AlphaFoldDB" id="A0AAW9SNA1"/>
<dbReference type="EMBL" id="JASOOY020000011">
    <property type="protein sequence ID" value="MEO3716535.1"/>
    <property type="molecule type" value="Genomic_DNA"/>
</dbReference>
<reference evidence="3" key="2">
    <citation type="submission" date="2024-05" db="EMBL/GenBank/DDBJ databases">
        <authorList>
            <person name="Wolfe A."/>
        </authorList>
    </citation>
    <scope>NUCLEOTIDE SEQUENCE</scope>
    <source>
        <strain evidence="3">UMB1064</strain>
    </source>
</reference>
<dbReference type="Proteomes" id="UP001223646">
    <property type="component" value="Unassembled WGS sequence"/>
</dbReference>
<evidence type="ECO:0000313" key="3">
    <source>
        <dbReference type="EMBL" id="MEO3716535.1"/>
    </source>
</evidence>
<name>A0AAW9SNA1_CORAY</name>
<keyword evidence="1" id="KW-1133">Transmembrane helix</keyword>
<evidence type="ECO:0000259" key="2">
    <source>
        <dbReference type="Pfam" id="PF21946"/>
    </source>
</evidence>
<organism evidence="3 4">
    <name type="scientific">Corynebacterium amycolatum</name>
    <dbReference type="NCBI Taxonomy" id="43765"/>
    <lineage>
        <taxon>Bacteria</taxon>
        <taxon>Bacillati</taxon>
        <taxon>Actinomycetota</taxon>
        <taxon>Actinomycetes</taxon>
        <taxon>Mycobacteriales</taxon>
        <taxon>Corynebacteriaceae</taxon>
        <taxon>Corynebacterium</taxon>
    </lineage>
</organism>
<dbReference type="RefSeq" id="WP_239271820.1">
    <property type="nucleotide sequence ID" value="NZ_JAKRDD010000001.1"/>
</dbReference>
<reference evidence="3" key="1">
    <citation type="submission" date="2023-05" db="EMBL/GenBank/DDBJ databases">
        <authorList>
            <person name="Du J."/>
        </authorList>
    </citation>
    <scope>NUCLEOTIDE SEQUENCE</scope>
    <source>
        <strain evidence="3">UMB1064</strain>
    </source>
</reference>
<sequence>MTSSPSEPSTPRRRLSPLRITTAMAGIAAILPLSGCFDAQAGITISGDDRVSGTIHVTPTEEVRSQFEQWQVPEDLSDRVSQGEIDSSTGKMEVSFNELHFIELTDTLRQLSDDRIDIDLDRTGGGKISMNGHMDLTHLPGAKVDFVVAFPEQVTDSNGRQTEPNKVEWQLASGENHNVWASSPAGSTKRNQFLLFAGVTTAAGVLASVLGVLWARRIRDMQDF</sequence>
<keyword evidence="1" id="KW-0472">Membrane</keyword>
<feature type="domain" description="LppM" evidence="2">
    <location>
        <begin position="39"/>
        <end position="183"/>
    </location>
</feature>
<feature type="transmembrane region" description="Helical" evidence="1">
    <location>
        <begin position="193"/>
        <end position="215"/>
    </location>
</feature>
<comment type="caution">
    <text evidence="3">The sequence shown here is derived from an EMBL/GenBank/DDBJ whole genome shotgun (WGS) entry which is preliminary data.</text>
</comment>
<protein>
    <submittedName>
        <fullName evidence="3">DUF3153 domain-containing protein</fullName>
    </submittedName>
</protein>
<evidence type="ECO:0000256" key="1">
    <source>
        <dbReference type="SAM" id="Phobius"/>
    </source>
</evidence>
<keyword evidence="1" id="KW-0812">Transmembrane</keyword>
<evidence type="ECO:0000313" key="4">
    <source>
        <dbReference type="Proteomes" id="UP001223646"/>
    </source>
</evidence>
<dbReference type="Pfam" id="PF21946">
    <property type="entry name" value="LppM"/>
    <property type="match status" value="1"/>
</dbReference>
<gene>
    <name evidence="3" type="ORF">QP460_002875</name>
</gene>